<dbReference type="EMBL" id="JACDUR010000007">
    <property type="protein sequence ID" value="MBA2895827.1"/>
    <property type="molecule type" value="Genomic_DNA"/>
</dbReference>
<dbReference type="InterPro" id="IPR017520">
    <property type="entry name" value="CHP03086"/>
</dbReference>
<dbReference type="AlphaFoldDB" id="A0A7W0CR83"/>
<dbReference type="Pfam" id="PF11716">
    <property type="entry name" value="MDMPI_N"/>
    <property type="match status" value="1"/>
</dbReference>
<dbReference type="NCBIfam" id="TIGR03086">
    <property type="entry name" value="TIGR03086 family metal-binding protein"/>
    <property type="match status" value="1"/>
</dbReference>
<dbReference type="Proteomes" id="UP000530928">
    <property type="component" value="Unassembled WGS sequence"/>
</dbReference>
<proteinExistence type="predicted"/>
<reference evidence="2 3" key="1">
    <citation type="submission" date="2020-07" db="EMBL/GenBank/DDBJ databases">
        <title>Genomic Encyclopedia of Type Strains, Phase IV (KMG-IV): sequencing the most valuable type-strain genomes for metagenomic binning, comparative biology and taxonomic classification.</title>
        <authorList>
            <person name="Goeker M."/>
        </authorList>
    </citation>
    <scope>NUCLEOTIDE SEQUENCE [LARGE SCALE GENOMIC DNA]</scope>
    <source>
        <strain evidence="2 3">DSM 45533</strain>
    </source>
</reference>
<comment type="caution">
    <text evidence="2">The sequence shown here is derived from an EMBL/GenBank/DDBJ whole genome shotgun (WGS) entry which is preliminary data.</text>
</comment>
<dbReference type="Gene3D" id="1.20.120.450">
    <property type="entry name" value="dinb family like domain"/>
    <property type="match status" value="1"/>
</dbReference>
<dbReference type="InterPro" id="IPR024344">
    <property type="entry name" value="MDMPI_metal-binding"/>
</dbReference>
<dbReference type="GO" id="GO:0046872">
    <property type="term" value="F:metal ion binding"/>
    <property type="evidence" value="ECO:0007669"/>
    <property type="project" value="InterPro"/>
</dbReference>
<dbReference type="InterPro" id="IPR017517">
    <property type="entry name" value="Maleyloyr_isom"/>
</dbReference>
<accession>A0A7W0CR83</accession>
<gene>
    <name evidence="2" type="ORF">HNR30_007213</name>
</gene>
<sequence length="187" mass="20236">MHLMNRAAQPMIQIIRAIRPEDLARPTPCAEFDVRKLISHMLYWGPSLVAAAYKRAPELPAVPETEADLAAGDWAAALESQTVRLAEAWSRPEAWEGTASLGGPTELPASLIGGMAVGELVIHGWDLARATGQEPVWDGELIEFVHDEVAKTALQGREMGVYGPEVEVPEPASLLEKALGLTGRDPR</sequence>
<organism evidence="2 3">
    <name type="scientific">Nonomuraea soli</name>
    <dbReference type="NCBI Taxonomy" id="1032476"/>
    <lineage>
        <taxon>Bacteria</taxon>
        <taxon>Bacillati</taxon>
        <taxon>Actinomycetota</taxon>
        <taxon>Actinomycetes</taxon>
        <taxon>Streptosporangiales</taxon>
        <taxon>Streptosporangiaceae</taxon>
        <taxon>Nonomuraea</taxon>
    </lineage>
</organism>
<protein>
    <submittedName>
        <fullName evidence="2">Uncharacterized protein (TIGR03086 family)</fullName>
    </submittedName>
</protein>
<name>A0A7W0CR83_9ACTN</name>
<evidence type="ECO:0000313" key="3">
    <source>
        <dbReference type="Proteomes" id="UP000530928"/>
    </source>
</evidence>
<dbReference type="SUPFAM" id="SSF109854">
    <property type="entry name" value="DinB/YfiT-like putative metalloenzymes"/>
    <property type="match status" value="1"/>
</dbReference>
<dbReference type="NCBIfam" id="TIGR03083">
    <property type="entry name" value="maleylpyruvate isomerase family mycothiol-dependent enzyme"/>
    <property type="match status" value="1"/>
</dbReference>
<keyword evidence="3" id="KW-1185">Reference proteome</keyword>
<evidence type="ECO:0000259" key="1">
    <source>
        <dbReference type="Pfam" id="PF11716"/>
    </source>
</evidence>
<evidence type="ECO:0000313" key="2">
    <source>
        <dbReference type="EMBL" id="MBA2895827.1"/>
    </source>
</evidence>
<feature type="domain" description="Mycothiol-dependent maleylpyruvate isomerase metal-binding" evidence="1">
    <location>
        <begin position="13"/>
        <end position="128"/>
    </location>
</feature>
<dbReference type="RefSeq" id="WP_220134336.1">
    <property type="nucleotide sequence ID" value="NZ_BAABAM010000011.1"/>
</dbReference>
<dbReference type="InterPro" id="IPR034660">
    <property type="entry name" value="DinB/YfiT-like"/>
</dbReference>